<dbReference type="STRING" id="1121290.CLAOCE_12420"/>
<dbReference type="EMBL" id="LZFO01000015">
    <property type="protein sequence ID" value="OFI06099.1"/>
    <property type="molecule type" value="Genomic_DNA"/>
</dbReference>
<sequence length="62" mass="6905">MSKKIKCYPSKPCNPCGDPCTLILFLLILGYSGLINNNNALILIFLYWLCCGERKGINTCCC</sequence>
<organism evidence="2 3">
    <name type="scientific">Clostridium acetireducens DSM 10703</name>
    <dbReference type="NCBI Taxonomy" id="1121290"/>
    <lineage>
        <taxon>Bacteria</taxon>
        <taxon>Bacillati</taxon>
        <taxon>Bacillota</taxon>
        <taxon>Clostridia</taxon>
        <taxon>Eubacteriales</taxon>
        <taxon>Clostridiaceae</taxon>
        <taxon>Clostridium</taxon>
    </lineage>
</organism>
<accession>A0A1E8EZ03</accession>
<keyword evidence="1" id="KW-1133">Transmembrane helix</keyword>
<evidence type="ECO:0000313" key="3">
    <source>
        <dbReference type="Proteomes" id="UP000175744"/>
    </source>
</evidence>
<dbReference type="AlphaFoldDB" id="A0A1E8EZ03"/>
<keyword evidence="3" id="KW-1185">Reference proteome</keyword>
<dbReference type="Proteomes" id="UP000175744">
    <property type="component" value="Unassembled WGS sequence"/>
</dbReference>
<keyword evidence="1" id="KW-0472">Membrane</keyword>
<evidence type="ECO:0000313" key="2">
    <source>
        <dbReference type="EMBL" id="OFI06099.1"/>
    </source>
</evidence>
<keyword evidence="1" id="KW-0812">Transmembrane</keyword>
<dbReference type="RefSeq" id="WP_070110239.1">
    <property type="nucleotide sequence ID" value="NZ_LZFO01000015.1"/>
</dbReference>
<evidence type="ECO:0000256" key="1">
    <source>
        <dbReference type="SAM" id="Phobius"/>
    </source>
</evidence>
<protein>
    <submittedName>
        <fullName evidence="2">Uncharacterized protein</fullName>
    </submittedName>
</protein>
<name>A0A1E8EZ03_9CLOT</name>
<comment type="caution">
    <text evidence="2">The sequence shown here is derived from an EMBL/GenBank/DDBJ whole genome shotgun (WGS) entry which is preliminary data.</text>
</comment>
<feature type="transmembrane region" description="Helical" evidence="1">
    <location>
        <begin position="21"/>
        <end position="49"/>
    </location>
</feature>
<reference evidence="2 3" key="1">
    <citation type="submission" date="2016-06" db="EMBL/GenBank/DDBJ databases">
        <title>Genome sequence of Clostridium acetireducens DSM 10703.</title>
        <authorList>
            <person name="Poehlein A."/>
            <person name="Fluechter S."/>
            <person name="Duerre P."/>
            <person name="Daniel R."/>
        </authorList>
    </citation>
    <scope>NUCLEOTIDE SEQUENCE [LARGE SCALE GENOMIC DNA]</scope>
    <source>
        <strain evidence="2 3">DSM 10703</strain>
    </source>
</reference>
<gene>
    <name evidence="2" type="ORF">CLOACE_12420</name>
</gene>
<proteinExistence type="predicted"/>